<dbReference type="EMBL" id="AMZH03013796">
    <property type="protein sequence ID" value="RRT48677.1"/>
    <property type="molecule type" value="Genomic_DNA"/>
</dbReference>
<feature type="region of interest" description="Disordered" evidence="1">
    <location>
        <begin position="110"/>
        <end position="147"/>
    </location>
</feature>
<evidence type="ECO:0000256" key="1">
    <source>
        <dbReference type="SAM" id="MobiDB-lite"/>
    </source>
</evidence>
<dbReference type="AlphaFoldDB" id="A0A426YAE2"/>
<proteinExistence type="predicted"/>
<comment type="caution">
    <text evidence="2">The sequence shown here is derived from an EMBL/GenBank/DDBJ whole genome shotgun (WGS) entry which is preliminary data.</text>
</comment>
<sequence>MPLSAAKDEGVRVQPPMEHLKQVLWYDSPSMVSCHNKQYVWGYAVFLQLAHLSRVPLNMEENLLGVLDWSPIAVAAPEAGLVIDDSISGQEIYEMDGLLACLALVEGAAERHSERAQSPKPGNCKEEEERKKKKKKKEDNGHPTPMN</sequence>
<feature type="compositionally biased region" description="Basic and acidic residues" evidence="1">
    <location>
        <begin position="110"/>
        <end position="130"/>
    </location>
</feature>
<evidence type="ECO:0000313" key="3">
    <source>
        <dbReference type="Proteomes" id="UP000287651"/>
    </source>
</evidence>
<organism evidence="2 3">
    <name type="scientific">Ensete ventricosum</name>
    <name type="common">Abyssinian banana</name>
    <name type="synonym">Musa ensete</name>
    <dbReference type="NCBI Taxonomy" id="4639"/>
    <lineage>
        <taxon>Eukaryota</taxon>
        <taxon>Viridiplantae</taxon>
        <taxon>Streptophyta</taxon>
        <taxon>Embryophyta</taxon>
        <taxon>Tracheophyta</taxon>
        <taxon>Spermatophyta</taxon>
        <taxon>Magnoliopsida</taxon>
        <taxon>Liliopsida</taxon>
        <taxon>Zingiberales</taxon>
        <taxon>Musaceae</taxon>
        <taxon>Ensete</taxon>
    </lineage>
</organism>
<reference evidence="2 3" key="1">
    <citation type="journal article" date="2014" name="Agronomy (Basel)">
        <title>A Draft Genome Sequence for Ensete ventricosum, the Drought-Tolerant Tree Against Hunger.</title>
        <authorList>
            <person name="Harrison J."/>
            <person name="Moore K.A."/>
            <person name="Paszkiewicz K."/>
            <person name="Jones T."/>
            <person name="Grant M."/>
            <person name="Ambacheew D."/>
            <person name="Muzemil S."/>
            <person name="Studholme D.J."/>
        </authorList>
    </citation>
    <scope>NUCLEOTIDE SEQUENCE [LARGE SCALE GENOMIC DNA]</scope>
</reference>
<gene>
    <name evidence="2" type="ORF">B296_00028829</name>
</gene>
<accession>A0A426YAE2</accession>
<evidence type="ECO:0000313" key="2">
    <source>
        <dbReference type="EMBL" id="RRT48677.1"/>
    </source>
</evidence>
<name>A0A426YAE2_ENSVE</name>
<protein>
    <submittedName>
        <fullName evidence="2">Uncharacterized protein</fullName>
    </submittedName>
</protein>
<dbReference type="Proteomes" id="UP000287651">
    <property type="component" value="Unassembled WGS sequence"/>
</dbReference>